<evidence type="ECO:0000313" key="5">
    <source>
        <dbReference type="EMBL" id="ROR97239.1"/>
    </source>
</evidence>
<feature type="chain" id="PRO_5018086604" evidence="4">
    <location>
        <begin position="22"/>
        <end position="426"/>
    </location>
</feature>
<comment type="similarity">
    <text evidence="1">Belongs to the bacterial solute-binding protein 1 family.</text>
</comment>
<dbReference type="Gene3D" id="3.40.190.10">
    <property type="entry name" value="Periplasmic binding protein-like II"/>
    <property type="match status" value="1"/>
</dbReference>
<reference evidence="5 6" key="1">
    <citation type="submission" date="2018-11" db="EMBL/GenBank/DDBJ databases">
        <title>Sequencing the genomes of 1000 actinobacteria strains.</title>
        <authorList>
            <person name="Klenk H.-P."/>
        </authorList>
    </citation>
    <scope>NUCLEOTIDE SEQUENCE [LARGE SCALE GENOMIC DNA]</scope>
    <source>
        <strain evidence="5 6">DSM 13521</strain>
    </source>
</reference>
<dbReference type="GO" id="GO:0042956">
    <property type="term" value="P:maltodextrin transmembrane transport"/>
    <property type="evidence" value="ECO:0007669"/>
    <property type="project" value="TreeGrafter"/>
</dbReference>
<evidence type="ECO:0000256" key="1">
    <source>
        <dbReference type="ARBA" id="ARBA00008520"/>
    </source>
</evidence>
<feature type="signal peptide" evidence="4">
    <location>
        <begin position="1"/>
        <end position="21"/>
    </location>
</feature>
<dbReference type="RefSeq" id="WP_123739316.1">
    <property type="nucleotide sequence ID" value="NZ_CALFQU010000044.1"/>
</dbReference>
<proteinExistence type="inferred from homology"/>
<dbReference type="AlphaFoldDB" id="A0A3N2DBR0"/>
<dbReference type="GO" id="GO:0015768">
    <property type="term" value="P:maltose transport"/>
    <property type="evidence" value="ECO:0007669"/>
    <property type="project" value="TreeGrafter"/>
</dbReference>
<sequence>MERKLPVAFGGLALVAALALAACGGGTGGSGSSGSSGGDATGSDGGGGGKTTLLAWHGYTEADGKVLDKIVAAFNESQDACEVKAEAIAWASITEKLITSLGAGNGPNLVVQGPDTGLGYVNQGAFLDVQDYYDDPETYTSVPALFPNLAEAVTWDGKTYGIPMGTAAYAMYYNKDLWAAAGLTDADVPTTIDEMLDVAKKMTNGENYGIAAPDKDPIFLATILHSGGGDFITDGEAFIDSPENVATLEKWQKAFVEDKVSPTGMDQTAAMELFGSGRAGMILNGPWQITSAESFGIDADVFGWPATWVAGVLNYWWSTSMNDTDEEKACVYAFGDFWNSRDMQVVWQDSFYPPNRSDITPEEFTDSRIATLAEFSQYAHYYLSGVQQNFNDISSTTNAMMEQISQGGNVADLVASTQSKVEGYLK</sequence>
<dbReference type="PANTHER" id="PTHR30061">
    <property type="entry name" value="MALTOSE-BINDING PERIPLASMIC PROTEIN"/>
    <property type="match status" value="1"/>
</dbReference>
<keyword evidence="2" id="KW-0813">Transport</keyword>
<evidence type="ECO:0000256" key="4">
    <source>
        <dbReference type="SAM" id="SignalP"/>
    </source>
</evidence>
<dbReference type="InterPro" id="IPR006059">
    <property type="entry name" value="SBP"/>
</dbReference>
<accession>A0A3N2DBR0</accession>
<evidence type="ECO:0000256" key="2">
    <source>
        <dbReference type="ARBA" id="ARBA00022448"/>
    </source>
</evidence>
<gene>
    <name evidence="5" type="ORF">EDD28_1836</name>
</gene>
<dbReference type="PROSITE" id="PS51257">
    <property type="entry name" value="PROKAR_LIPOPROTEIN"/>
    <property type="match status" value="1"/>
</dbReference>
<keyword evidence="3 4" id="KW-0732">Signal</keyword>
<evidence type="ECO:0000256" key="3">
    <source>
        <dbReference type="ARBA" id="ARBA00022729"/>
    </source>
</evidence>
<dbReference type="Proteomes" id="UP000275356">
    <property type="component" value="Unassembled WGS sequence"/>
</dbReference>
<dbReference type="SUPFAM" id="SSF53850">
    <property type="entry name" value="Periplasmic binding protein-like II"/>
    <property type="match status" value="1"/>
</dbReference>
<dbReference type="GO" id="GO:0055052">
    <property type="term" value="C:ATP-binding cassette (ABC) transporter complex, substrate-binding subunit-containing"/>
    <property type="evidence" value="ECO:0007669"/>
    <property type="project" value="TreeGrafter"/>
</dbReference>
<protein>
    <submittedName>
        <fullName evidence="5">Carbohydrate ABC transporter substrate-binding protein (CUT1 family)</fullName>
    </submittedName>
</protein>
<dbReference type="Pfam" id="PF13416">
    <property type="entry name" value="SBP_bac_8"/>
    <property type="match status" value="1"/>
</dbReference>
<name>A0A3N2DBR0_9MICO</name>
<organism evidence="5 6">
    <name type="scientific">Salana multivorans</name>
    <dbReference type="NCBI Taxonomy" id="120377"/>
    <lineage>
        <taxon>Bacteria</taxon>
        <taxon>Bacillati</taxon>
        <taxon>Actinomycetota</taxon>
        <taxon>Actinomycetes</taxon>
        <taxon>Micrococcales</taxon>
        <taxon>Beutenbergiaceae</taxon>
        <taxon>Salana</taxon>
    </lineage>
</organism>
<dbReference type="GO" id="GO:1901982">
    <property type="term" value="F:maltose binding"/>
    <property type="evidence" value="ECO:0007669"/>
    <property type="project" value="TreeGrafter"/>
</dbReference>
<dbReference type="OrthoDB" id="2510110at2"/>
<comment type="caution">
    <text evidence="5">The sequence shown here is derived from an EMBL/GenBank/DDBJ whole genome shotgun (WGS) entry which is preliminary data.</text>
</comment>
<dbReference type="EMBL" id="RKHQ01000001">
    <property type="protein sequence ID" value="ROR97239.1"/>
    <property type="molecule type" value="Genomic_DNA"/>
</dbReference>
<dbReference type="PANTHER" id="PTHR30061:SF50">
    <property type="entry name" value="MALTOSE_MALTODEXTRIN-BINDING PERIPLASMIC PROTEIN"/>
    <property type="match status" value="1"/>
</dbReference>
<keyword evidence="6" id="KW-1185">Reference proteome</keyword>
<evidence type="ECO:0000313" key="6">
    <source>
        <dbReference type="Proteomes" id="UP000275356"/>
    </source>
</evidence>